<gene>
    <name evidence="5" type="ORF">JGUZn3_09740</name>
</gene>
<dbReference type="PANTHER" id="PTHR43179">
    <property type="entry name" value="RHAMNOSYLTRANSFERASE WBBL"/>
    <property type="match status" value="1"/>
</dbReference>
<keyword evidence="6" id="KW-1185">Reference proteome</keyword>
<evidence type="ECO:0000313" key="5">
    <source>
        <dbReference type="EMBL" id="QNT78205.1"/>
    </source>
</evidence>
<evidence type="ECO:0000256" key="3">
    <source>
        <dbReference type="ARBA" id="ARBA00022679"/>
    </source>
</evidence>
<dbReference type="GO" id="GO:0016757">
    <property type="term" value="F:glycosyltransferase activity"/>
    <property type="evidence" value="ECO:0007669"/>
    <property type="project" value="UniProtKB-KW"/>
</dbReference>
<accession>A0A7H1NQZ5</accession>
<dbReference type="PANTHER" id="PTHR43179:SF12">
    <property type="entry name" value="GALACTOFURANOSYLTRANSFERASE GLFT2"/>
    <property type="match status" value="1"/>
</dbReference>
<protein>
    <submittedName>
        <fullName evidence="5">Glycosyl transferase family 2</fullName>
    </submittedName>
</protein>
<feature type="compositionally biased region" description="Acidic residues" evidence="4">
    <location>
        <begin position="444"/>
        <end position="455"/>
    </location>
</feature>
<organism evidence="5 6">
    <name type="scientific">Entomobacter blattae</name>
    <dbReference type="NCBI Taxonomy" id="2762277"/>
    <lineage>
        <taxon>Bacteria</taxon>
        <taxon>Pseudomonadati</taxon>
        <taxon>Pseudomonadota</taxon>
        <taxon>Alphaproteobacteria</taxon>
        <taxon>Acetobacterales</taxon>
        <taxon>Acetobacteraceae</taxon>
        <taxon>Entomobacter</taxon>
    </lineage>
</organism>
<evidence type="ECO:0000256" key="2">
    <source>
        <dbReference type="ARBA" id="ARBA00022676"/>
    </source>
</evidence>
<dbReference type="RefSeq" id="WP_203414548.1">
    <property type="nucleotide sequence ID" value="NZ_CP060244.1"/>
</dbReference>
<dbReference type="Gene3D" id="3.90.550.10">
    <property type="entry name" value="Spore Coat Polysaccharide Biosynthesis Protein SpsA, Chain A"/>
    <property type="match status" value="1"/>
</dbReference>
<sequence>MARPSEKALVSAFSSTHRQEELVRREVTSEDRATWKKWAERKAQSAVDKAMAFQKAARPDEARRWLERAWRLAPKNTTIMFALANEYMGSGSYLQAWSVLQALNKEEAFAASLCVQAALGPLLERWEEARELLQQAFSYYGYAPLGVPVAQKLCQHFSLKGWCAVELTEDGGANIRFEAYAKPLSLLIDGQEMKVAQWRSPLKIPQPLWQKAQMVELLCAGQPLMGCPLQAHRLKACEGFVEVDEEGTLSGWIANRANPDYTPALKFFLMEPEGKGAKGAGKKTLLAYTPSLQQEVDQHGFRQSYRFQVKREDWPDGPLEGVLRIEAEGGYNLAGSPLDIGLEFAARQALSQFLATGKASAALLQKMRRFLPVPVTSLPVASLPITSLPVASFAPREGREASQLLTDGLAPLEEASRDVGEAVALKGEALDLQGAPPTAFLVGEEVEEDNEENREEEPQKRRKRSKAHNAAALTAPSETLRQFSSQSPSQSFSQSSLQSPPIQTIPEAAPEATNEQSVSETTDEVGDESGDRAGEKVRGRRGQPLSQTLSAPSDLVPSGFASSGFAPSGASQALTSKASSSKKVSSLALTSNAVAISHVAAQSDAVAMRTESPASPMAATPTTSQTAGFEPLAVKVKGIVIIVPVYRGRAETQACLESVFASLAPAGPRGRKVVVQVIDDASDDEALRALLANYAEHGHIALHTQPVNRGFPASVNAGLRLWPGYDAVLLNSDTLVSGRWLEVLEKVAYSHANTGTVTPFSNEASIFSYPSVEKENPIPDLSATAQLMEAAFSANGFAACDVPTANGFCMYIRHDCLKQTGLLREDIFAQGYGEENDFCLRASQMGWQHKAAPGVFVAHCGGVSFGQRRMDLMRRNLEILNRLHPGYDQMIAEWKAVDPLRPYRFALDLYRWEKRRHSEVTVHKEKKTATVVILTHDEGGGVERVVKERCRRFAQRQQRVVLLRPTLEGCRLELGASVFRAPPLEGLFPNLIFHLPDDLSFMQAQLQEEQASHAEWHHFLGHHPAIYTLFSHMDLPYDVHMHDYAWFCQRITLVGVHRSYCYEPPVEGCEACIARQGSLLVEPITVRAMLRRSKHVLEKARTVYAPSADVARRLQNHFPFLAPQVEELEDDLPSLTLAQLASLAAPSAQWQKHPFPRKAGVARFCLIGALGIEKGFDILYDLARHAQEKRLPIEFVVVGYTIDDDSLLETGKVFVTGPYQEEEAIGLIQAQQADYAFFPAIWPETWSFTLALAWRAGLKAVSFNLGAPAERITHTGRGKVLPLSLIAYSAQAGDTAAATVKALADHLLAIVAV</sequence>
<comment type="similarity">
    <text evidence="1">Belongs to the glycosyltransferase 2 family.</text>
</comment>
<dbReference type="Pfam" id="PF13641">
    <property type="entry name" value="Glyco_tranf_2_3"/>
    <property type="match status" value="1"/>
</dbReference>
<dbReference type="KEGG" id="ebla:JGUZn3_09740"/>
<dbReference type="EMBL" id="CP060244">
    <property type="protein sequence ID" value="QNT78205.1"/>
    <property type="molecule type" value="Genomic_DNA"/>
</dbReference>
<reference evidence="5 6" key="1">
    <citation type="submission" date="2020-08" db="EMBL/GenBank/DDBJ databases">
        <title>Complete genome sequence of Entomobacter blattae G55GP.</title>
        <authorList>
            <person name="Poehlein A."/>
            <person name="Guzman J."/>
            <person name="Daniel R."/>
            <person name="Vilcinskas A."/>
        </authorList>
    </citation>
    <scope>NUCLEOTIDE SEQUENCE [LARGE SCALE GENOMIC DNA]</scope>
    <source>
        <strain evidence="5 6">G55GP</strain>
    </source>
</reference>
<dbReference type="Gene3D" id="3.40.50.2000">
    <property type="entry name" value="Glycogen Phosphorylase B"/>
    <property type="match status" value="1"/>
</dbReference>
<dbReference type="Gene3D" id="1.25.40.10">
    <property type="entry name" value="Tetratricopeptide repeat domain"/>
    <property type="match status" value="1"/>
</dbReference>
<keyword evidence="3 5" id="KW-0808">Transferase</keyword>
<keyword evidence="2" id="KW-0328">Glycosyltransferase</keyword>
<name>A0A7H1NQZ5_9PROT</name>
<dbReference type="InterPro" id="IPR011990">
    <property type="entry name" value="TPR-like_helical_dom_sf"/>
</dbReference>
<dbReference type="Proteomes" id="UP000516349">
    <property type="component" value="Chromosome"/>
</dbReference>
<feature type="region of interest" description="Disordered" evidence="4">
    <location>
        <begin position="442"/>
        <end position="555"/>
    </location>
</feature>
<evidence type="ECO:0000313" key="6">
    <source>
        <dbReference type="Proteomes" id="UP000516349"/>
    </source>
</evidence>
<dbReference type="SUPFAM" id="SSF53448">
    <property type="entry name" value="Nucleotide-diphospho-sugar transferases"/>
    <property type="match status" value="1"/>
</dbReference>
<feature type="compositionally biased region" description="Low complexity" evidence="4">
    <location>
        <begin position="482"/>
        <end position="501"/>
    </location>
</feature>
<dbReference type="SUPFAM" id="SSF53756">
    <property type="entry name" value="UDP-Glycosyltransferase/glycogen phosphorylase"/>
    <property type="match status" value="1"/>
</dbReference>
<dbReference type="SUPFAM" id="SSF48452">
    <property type="entry name" value="TPR-like"/>
    <property type="match status" value="1"/>
</dbReference>
<evidence type="ECO:0000256" key="1">
    <source>
        <dbReference type="ARBA" id="ARBA00006739"/>
    </source>
</evidence>
<evidence type="ECO:0000256" key="4">
    <source>
        <dbReference type="SAM" id="MobiDB-lite"/>
    </source>
</evidence>
<dbReference type="InterPro" id="IPR029044">
    <property type="entry name" value="Nucleotide-diphossugar_trans"/>
</dbReference>
<proteinExistence type="inferred from homology"/>